<dbReference type="Proteomes" id="UP001607303">
    <property type="component" value="Unassembled WGS sequence"/>
</dbReference>
<evidence type="ECO:0000313" key="1">
    <source>
        <dbReference type="EMBL" id="KAL2751483.1"/>
    </source>
</evidence>
<dbReference type="EMBL" id="JAYRBN010000007">
    <property type="protein sequence ID" value="KAL2751483.1"/>
    <property type="molecule type" value="Genomic_DNA"/>
</dbReference>
<accession>A0ABD2D271</accession>
<name>A0ABD2D271_VESMC</name>
<proteinExistence type="predicted"/>
<gene>
    <name evidence="1" type="ORF">V1477_000641</name>
</gene>
<dbReference type="AlphaFoldDB" id="A0ABD2D271"/>
<reference evidence="1 2" key="1">
    <citation type="journal article" date="2024" name="Ann. Entomol. Soc. Am.">
        <title>Genomic analyses of the southern and eastern yellowjacket wasps (Hymenoptera: Vespidae) reveal evolutionary signatures of social life.</title>
        <authorList>
            <person name="Catto M.A."/>
            <person name="Caine P.B."/>
            <person name="Orr S.E."/>
            <person name="Hunt B.G."/>
            <person name="Goodisman M.A.D."/>
        </authorList>
    </citation>
    <scope>NUCLEOTIDE SEQUENCE [LARGE SCALE GENOMIC DNA]</scope>
    <source>
        <strain evidence="1">232</strain>
        <tissue evidence="1">Head and thorax</tissue>
    </source>
</reference>
<sequence>MMGGRKKESTEYADVVDAEKSDASALIDRRNNVVRPVFSRLEVYERIEGGYNSAQGRSMSLQLTKQRHFSQDSTYRIVRISVVFYVVP</sequence>
<evidence type="ECO:0000313" key="2">
    <source>
        <dbReference type="Proteomes" id="UP001607303"/>
    </source>
</evidence>
<organism evidence="1 2">
    <name type="scientific">Vespula maculifrons</name>
    <name type="common">Eastern yellow jacket</name>
    <name type="synonym">Wasp</name>
    <dbReference type="NCBI Taxonomy" id="7453"/>
    <lineage>
        <taxon>Eukaryota</taxon>
        <taxon>Metazoa</taxon>
        <taxon>Ecdysozoa</taxon>
        <taxon>Arthropoda</taxon>
        <taxon>Hexapoda</taxon>
        <taxon>Insecta</taxon>
        <taxon>Pterygota</taxon>
        <taxon>Neoptera</taxon>
        <taxon>Endopterygota</taxon>
        <taxon>Hymenoptera</taxon>
        <taxon>Apocrita</taxon>
        <taxon>Aculeata</taxon>
        <taxon>Vespoidea</taxon>
        <taxon>Vespidae</taxon>
        <taxon>Vespinae</taxon>
        <taxon>Vespula</taxon>
    </lineage>
</organism>
<keyword evidence="2" id="KW-1185">Reference proteome</keyword>
<protein>
    <submittedName>
        <fullName evidence="1">Uncharacterized protein</fullName>
    </submittedName>
</protein>
<comment type="caution">
    <text evidence="1">The sequence shown here is derived from an EMBL/GenBank/DDBJ whole genome shotgun (WGS) entry which is preliminary data.</text>
</comment>